<name>A0A1T2CKR8_SOVGS</name>
<dbReference type="EMBL" id="MPNX01000004">
    <property type="protein sequence ID" value="OOY35427.1"/>
    <property type="molecule type" value="Genomic_DNA"/>
</dbReference>
<comment type="caution">
    <text evidence="3">The sequence shown here is derived from an EMBL/GenBank/DDBJ whole genome shotgun (WGS) entry which is preliminary data.</text>
</comment>
<accession>A0A1T2CKR8</accession>
<dbReference type="Proteomes" id="UP000190962">
    <property type="component" value="Unassembled WGS sequence"/>
</dbReference>
<dbReference type="PANTHER" id="PTHR43767">
    <property type="entry name" value="LONG-CHAIN-FATTY-ACID--COA LIGASE"/>
    <property type="match status" value="1"/>
</dbReference>
<keyword evidence="3" id="KW-0436">Ligase</keyword>
<dbReference type="InterPro" id="IPR000873">
    <property type="entry name" value="AMP-dep_synth/lig_dom"/>
</dbReference>
<dbReference type="InterPro" id="IPR020845">
    <property type="entry name" value="AMP-binding_CS"/>
</dbReference>
<dbReference type="PANTHER" id="PTHR43767:SF1">
    <property type="entry name" value="NONRIBOSOMAL PEPTIDE SYNTHASE PES1 (EUROFUNG)-RELATED"/>
    <property type="match status" value="1"/>
</dbReference>
<feature type="domain" description="AMP-dependent synthetase/ligase" evidence="1">
    <location>
        <begin position="13"/>
        <end position="373"/>
    </location>
</feature>
<dbReference type="InterPro" id="IPR050237">
    <property type="entry name" value="ATP-dep_AMP-bd_enzyme"/>
</dbReference>
<protein>
    <submittedName>
        <fullName evidence="3">Long-chain fatty acid--CoA ligase</fullName>
    </submittedName>
</protein>
<evidence type="ECO:0000313" key="3">
    <source>
        <dbReference type="EMBL" id="OOY35427.1"/>
    </source>
</evidence>
<dbReference type="RefSeq" id="WP_078452704.1">
    <property type="nucleotide sequence ID" value="NZ_MPNX01000004.1"/>
</dbReference>
<evidence type="ECO:0000313" key="4">
    <source>
        <dbReference type="Proteomes" id="UP000190962"/>
    </source>
</evidence>
<dbReference type="AlphaFoldDB" id="A0A1T2CKR8"/>
<dbReference type="NCBIfam" id="NF004837">
    <property type="entry name" value="PRK06187.1"/>
    <property type="match status" value="1"/>
</dbReference>
<reference evidence="3 4" key="1">
    <citation type="submission" date="2016-11" db="EMBL/GenBank/DDBJ databases">
        <title>Mixed transmission modes and dynamic genome evolution in an obligate animal-bacterial symbiosis.</title>
        <authorList>
            <person name="Russell S.L."/>
            <person name="Corbett-Detig R.B."/>
            <person name="Cavanaugh C.M."/>
        </authorList>
    </citation>
    <scope>NUCLEOTIDE SEQUENCE [LARGE SCALE GENOMIC DNA]</scope>
    <source>
        <strain evidence="3">MA-KB16</strain>
    </source>
</reference>
<dbReference type="InterPro" id="IPR042099">
    <property type="entry name" value="ANL_N_sf"/>
</dbReference>
<evidence type="ECO:0000259" key="2">
    <source>
        <dbReference type="Pfam" id="PF13193"/>
    </source>
</evidence>
<dbReference type="GO" id="GO:0016878">
    <property type="term" value="F:acid-thiol ligase activity"/>
    <property type="evidence" value="ECO:0007669"/>
    <property type="project" value="UniProtKB-ARBA"/>
</dbReference>
<organism evidence="3 4">
    <name type="scientific">Solemya velum gill symbiont</name>
    <dbReference type="NCBI Taxonomy" id="2340"/>
    <lineage>
        <taxon>Bacteria</taxon>
        <taxon>Pseudomonadati</taxon>
        <taxon>Pseudomonadota</taxon>
        <taxon>Gammaproteobacteria</taxon>
        <taxon>sulfur-oxidizing symbionts</taxon>
    </lineage>
</organism>
<dbReference type="Pfam" id="PF00501">
    <property type="entry name" value="AMP-binding"/>
    <property type="match status" value="1"/>
</dbReference>
<sequence>MNSGLISIPEQFRLTARAHADRDLVVTQQQNHSFSEIDAASDRIAAALARQGIGKSDRIALYCINCAEFLMAWHGIVKSGATVVPVNLLIAADEICYILGDAEVSGIIYHQAMAEKVSTFRDRLNGISLWAAIGEPQSESDQTLSTWLAESSVTPAVTFDPLDDVAVILYTSGTTGNPKGAMLSHHNLVSYTSSVCAGLQLKPGEDRLLVVLPMFHSFAATVGMLTPSLHGLSLVPVPAFDPILISETIAATDATIFLGVPSMYGVILRLPEEQTANWSSIRYGVSGGAAMPVELMHQFEARFGFPILEGDGPTECSPVTCVNPLDGERKPGSVGLPIPGVEMAIFDPRGGVLANNEIGEVCVRGDNVMKGYWKLPHDTAESFYGEWVRTGDLGYRDEDGYFFLIDRIKDMIIVNGMNVYPRMIEEVLYKHPDLAEAAVVGEPHATHGEIVVAHVVAKDGCSTASSVIRAFCREHLGQHQVPRKVIIRDSLPKNATGKILKRELRKTGEVERGIK</sequence>
<dbReference type="Pfam" id="PF13193">
    <property type="entry name" value="AMP-binding_C"/>
    <property type="match status" value="1"/>
</dbReference>
<dbReference type="InterPro" id="IPR025110">
    <property type="entry name" value="AMP-bd_C"/>
</dbReference>
<evidence type="ECO:0000259" key="1">
    <source>
        <dbReference type="Pfam" id="PF00501"/>
    </source>
</evidence>
<feature type="domain" description="AMP-binding enzyme C-terminal" evidence="2">
    <location>
        <begin position="424"/>
        <end position="498"/>
    </location>
</feature>
<dbReference type="SUPFAM" id="SSF56801">
    <property type="entry name" value="Acetyl-CoA synthetase-like"/>
    <property type="match status" value="1"/>
</dbReference>
<proteinExistence type="predicted"/>
<dbReference type="Gene3D" id="3.30.300.30">
    <property type="match status" value="1"/>
</dbReference>
<dbReference type="Gene3D" id="3.40.50.12780">
    <property type="entry name" value="N-terminal domain of ligase-like"/>
    <property type="match status" value="1"/>
</dbReference>
<dbReference type="PROSITE" id="PS00455">
    <property type="entry name" value="AMP_BINDING"/>
    <property type="match status" value="1"/>
</dbReference>
<dbReference type="CDD" id="cd05936">
    <property type="entry name" value="FC-FACS_FadD_like"/>
    <property type="match status" value="1"/>
</dbReference>
<gene>
    <name evidence="3" type="ORF">BOV88_04030</name>
</gene>
<dbReference type="InterPro" id="IPR045851">
    <property type="entry name" value="AMP-bd_C_sf"/>
</dbReference>